<evidence type="ECO:0000256" key="8">
    <source>
        <dbReference type="ARBA" id="ARBA00023169"/>
    </source>
</evidence>
<evidence type="ECO:0000256" key="9">
    <source>
        <dbReference type="SAM" id="Phobius"/>
    </source>
</evidence>
<proteinExistence type="inferred from homology"/>
<evidence type="ECO:0000313" key="12">
    <source>
        <dbReference type="Proteomes" id="UP000630805"/>
    </source>
</evidence>
<dbReference type="PANTHER" id="PTHR30576:SF4">
    <property type="entry name" value="UNDECAPRENYL-PHOSPHATE GALACTOSE PHOSPHOTRANSFERASE"/>
    <property type="match status" value="1"/>
</dbReference>
<protein>
    <submittedName>
        <fullName evidence="11">Sugar transferase</fullName>
    </submittedName>
</protein>
<evidence type="ECO:0000256" key="4">
    <source>
        <dbReference type="ARBA" id="ARBA00022679"/>
    </source>
</evidence>
<dbReference type="InterPro" id="IPR003362">
    <property type="entry name" value="Bact_transf"/>
</dbReference>
<keyword evidence="3" id="KW-1003">Cell membrane</keyword>
<evidence type="ECO:0000259" key="10">
    <source>
        <dbReference type="Pfam" id="PF02397"/>
    </source>
</evidence>
<gene>
    <name evidence="11" type="ORF">HW561_16175</name>
</gene>
<feature type="transmembrane region" description="Helical" evidence="9">
    <location>
        <begin position="33"/>
        <end position="55"/>
    </location>
</feature>
<evidence type="ECO:0000256" key="5">
    <source>
        <dbReference type="ARBA" id="ARBA00022692"/>
    </source>
</evidence>
<name>A0ABX2PW48_9RHOB</name>
<sequence>MISSIPSARHVIWTRPALQEEPVGGRTKRAIDIAVALVMLVVLSPLMVGLALLICGTSPGRVLYRHRRVGYGKQSFSCLKFRTMEVNSAEILQRHLQQSPEARCEWEQTQKLRDDPRVTPVGHVLRKFSLDELPQLYNVLRGDMSLVGPRPVLSEELHRYGPSSRYYLRARPGITGLWQVSGRSTTSYRRRIAYDRAYVANISTANDIAILVQTLPAAMRSDETS</sequence>
<evidence type="ECO:0000256" key="2">
    <source>
        <dbReference type="ARBA" id="ARBA00006464"/>
    </source>
</evidence>
<keyword evidence="5 9" id="KW-0812">Transmembrane</keyword>
<comment type="similarity">
    <text evidence="2">Belongs to the bacterial sugar transferase family.</text>
</comment>
<keyword evidence="12" id="KW-1185">Reference proteome</keyword>
<feature type="domain" description="Bacterial sugar transferase" evidence="10">
    <location>
        <begin position="28"/>
        <end position="219"/>
    </location>
</feature>
<organism evidence="11 12">
    <name type="scientific">Ruegeria haliotis</name>
    <dbReference type="NCBI Taxonomy" id="2747601"/>
    <lineage>
        <taxon>Bacteria</taxon>
        <taxon>Pseudomonadati</taxon>
        <taxon>Pseudomonadota</taxon>
        <taxon>Alphaproteobacteria</taxon>
        <taxon>Rhodobacterales</taxon>
        <taxon>Roseobacteraceae</taxon>
        <taxon>Ruegeria</taxon>
    </lineage>
</organism>
<keyword evidence="4 11" id="KW-0808">Transferase</keyword>
<keyword evidence="7 9" id="KW-0472">Membrane</keyword>
<evidence type="ECO:0000256" key="7">
    <source>
        <dbReference type="ARBA" id="ARBA00023136"/>
    </source>
</evidence>
<dbReference type="EMBL" id="JABXWT010000011">
    <property type="protein sequence ID" value="NVO57332.1"/>
    <property type="molecule type" value="Genomic_DNA"/>
</dbReference>
<evidence type="ECO:0000256" key="1">
    <source>
        <dbReference type="ARBA" id="ARBA00004236"/>
    </source>
</evidence>
<keyword evidence="8" id="KW-0270">Exopolysaccharide synthesis</keyword>
<reference evidence="11 12" key="1">
    <citation type="submission" date="2020-06" db="EMBL/GenBank/DDBJ databases">
        <authorList>
            <person name="Cao W.R."/>
        </authorList>
    </citation>
    <scope>NUCLEOTIDE SEQUENCE [LARGE SCALE GENOMIC DNA]</scope>
    <source>
        <strain evidence="11 12">B1Z28</strain>
    </source>
</reference>
<accession>A0ABX2PW48</accession>
<dbReference type="PANTHER" id="PTHR30576">
    <property type="entry name" value="COLANIC BIOSYNTHESIS UDP-GLUCOSE LIPID CARRIER TRANSFERASE"/>
    <property type="match status" value="1"/>
</dbReference>
<keyword evidence="6 9" id="KW-1133">Transmembrane helix</keyword>
<comment type="subcellular location">
    <subcellularLocation>
        <location evidence="1">Cell membrane</location>
    </subcellularLocation>
</comment>
<evidence type="ECO:0000313" key="11">
    <source>
        <dbReference type="EMBL" id="NVO57332.1"/>
    </source>
</evidence>
<evidence type="ECO:0000256" key="3">
    <source>
        <dbReference type="ARBA" id="ARBA00022475"/>
    </source>
</evidence>
<evidence type="ECO:0000256" key="6">
    <source>
        <dbReference type="ARBA" id="ARBA00022989"/>
    </source>
</evidence>
<dbReference type="Proteomes" id="UP000630805">
    <property type="component" value="Unassembled WGS sequence"/>
</dbReference>
<comment type="caution">
    <text evidence="11">The sequence shown here is derived from an EMBL/GenBank/DDBJ whole genome shotgun (WGS) entry which is preliminary data.</text>
</comment>
<dbReference type="GO" id="GO:0016740">
    <property type="term" value="F:transferase activity"/>
    <property type="evidence" value="ECO:0007669"/>
    <property type="project" value="UniProtKB-KW"/>
</dbReference>
<dbReference type="Pfam" id="PF02397">
    <property type="entry name" value="Bac_transf"/>
    <property type="match status" value="1"/>
</dbReference>